<organism evidence="3">
    <name type="scientific">Echinostoma caproni</name>
    <dbReference type="NCBI Taxonomy" id="27848"/>
    <lineage>
        <taxon>Eukaryota</taxon>
        <taxon>Metazoa</taxon>
        <taxon>Spiralia</taxon>
        <taxon>Lophotrochozoa</taxon>
        <taxon>Platyhelminthes</taxon>
        <taxon>Trematoda</taxon>
        <taxon>Digenea</taxon>
        <taxon>Plagiorchiida</taxon>
        <taxon>Echinostomata</taxon>
        <taxon>Echinostomatoidea</taxon>
        <taxon>Echinostomatidae</taxon>
        <taxon>Echinostoma</taxon>
    </lineage>
</organism>
<dbReference type="EMBL" id="UZAN01012875">
    <property type="protein sequence ID" value="VDP43945.1"/>
    <property type="molecule type" value="Genomic_DNA"/>
</dbReference>
<dbReference type="SUPFAM" id="SSF52087">
    <property type="entry name" value="CRAL/TRIO domain"/>
    <property type="match status" value="1"/>
</dbReference>
<dbReference type="WBParaSite" id="ECPE_0000166901-mRNA-1">
    <property type="protein sequence ID" value="ECPE_0000166901-mRNA-1"/>
    <property type="gene ID" value="ECPE_0000166901"/>
</dbReference>
<dbReference type="InterPro" id="IPR036865">
    <property type="entry name" value="CRAL-TRIO_dom_sf"/>
</dbReference>
<evidence type="ECO:0000313" key="1">
    <source>
        <dbReference type="EMBL" id="VDP43945.1"/>
    </source>
</evidence>
<accession>A0A183A3Y4</accession>
<sequence length="62" mass="7169">MDMENHALLRRLSYMDQDRVLTDELTQICGCGVVLDMTGLQFAHLTPKQSMSEAKIETRIWQ</sequence>
<gene>
    <name evidence="1" type="ORF">ECPE_LOCUS1670</name>
</gene>
<protein>
    <submittedName>
        <fullName evidence="3">HNH endonuclease</fullName>
    </submittedName>
</protein>
<evidence type="ECO:0000313" key="2">
    <source>
        <dbReference type="Proteomes" id="UP000272942"/>
    </source>
</evidence>
<keyword evidence="2" id="KW-1185">Reference proteome</keyword>
<proteinExistence type="predicted"/>
<evidence type="ECO:0000313" key="3">
    <source>
        <dbReference type="WBParaSite" id="ECPE_0000166901-mRNA-1"/>
    </source>
</evidence>
<name>A0A183A3Y4_9TREM</name>
<dbReference type="Proteomes" id="UP000272942">
    <property type="component" value="Unassembled WGS sequence"/>
</dbReference>
<reference evidence="1 2" key="2">
    <citation type="submission" date="2018-11" db="EMBL/GenBank/DDBJ databases">
        <authorList>
            <consortium name="Pathogen Informatics"/>
        </authorList>
    </citation>
    <scope>NUCLEOTIDE SEQUENCE [LARGE SCALE GENOMIC DNA]</scope>
    <source>
        <strain evidence="1 2">Egypt</strain>
    </source>
</reference>
<reference evidence="3" key="1">
    <citation type="submission" date="2016-06" db="UniProtKB">
        <authorList>
            <consortium name="WormBaseParasite"/>
        </authorList>
    </citation>
    <scope>IDENTIFICATION</scope>
</reference>
<dbReference type="AlphaFoldDB" id="A0A183A3Y4"/>